<dbReference type="InterPro" id="IPR043128">
    <property type="entry name" value="Rev_trsase/Diguanyl_cyclase"/>
</dbReference>
<feature type="compositionally biased region" description="Pro residues" evidence="6">
    <location>
        <begin position="347"/>
        <end position="360"/>
    </location>
</feature>
<dbReference type="Gene3D" id="3.30.70.270">
    <property type="match status" value="1"/>
</dbReference>
<dbReference type="SUPFAM" id="SSF56672">
    <property type="entry name" value="DNA/RNA polymerases"/>
    <property type="match status" value="1"/>
</dbReference>
<dbReference type="PANTHER" id="PTHR47331">
    <property type="entry name" value="PHD-TYPE DOMAIN-CONTAINING PROTEIN"/>
    <property type="match status" value="1"/>
</dbReference>
<protein>
    <submittedName>
        <fullName evidence="9">Uncharacterized protein</fullName>
    </submittedName>
</protein>
<evidence type="ECO:0000259" key="8">
    <source>
        <dbReference type="PROSITE" id="PS50994"/>
    </source>
</evidence>
<dbReference type="EnsemblMetazoa" id="AALFPA23_000793.R38239">
    <property type="protein sequence ID" value="AALFPA23_000793.P38239"/>
    <property type="gene ID" value="AALFPA23_000793"/>
</dbReference>
<dbReference type="InterPro" id="IPR011011">
    <property type="entry name" value="Znf_FYVE_PHD"/>
</dbReference>
<evidence type="ECO:0000256" key="5">
    <source>
        <dbReference type="SAM" id="Coils"/>
    </source>
</evidence>
<dbReference type="InterPro" id="IPR040676">
    <property type="entry name" value="DUF5641"/>
</dbReference>
<dbReference type="InterPro" id="IPR036397">
    <property type="entry name" value="RNaseH_sf"/>
</dbReference>
<dbReference type="EnsemblMetazoa" id="AALFPA23_000793.R38241">
    <property type="protein sequence ID" value="AALFPA23_000793.P38241"/>
    <property type="gene ID" value="AALFPA23_000793"/>
</dbReference>
<dbReference type="GeneID" id="109431740"/>
<dbReference type="PROSITE" id="PS50016">
    <property type="entry name" value="ZF_PHD_2"/>
    <property type="match status" value="1"/>
</dbReference>
<feature type="region of interest" description="Disordered" evidence="6">
    <location>
        <begin position="759"/>
        <end position="780"/>
    </location>
</feature>
<dbReference type="Pfam" id="PF03564">
    <property type="entry name" value="DUF1759"/>
    <property type="match status" value="1"/>
</dbReference>
<evidence type="ECO:0000259" key="7">
    <source>
        <dbReference type="PROSITE" id="PS50016"/>
    </source>
</evidence>
<keyword evidence="3" id="KW-0862">Zinc</keyword>
<evidence type="ECO:0000256" key="2">
    <source>
        <dbReference type="ARBA" id="ARBA00022771"/>
    </source>
</evidence>
<evidence type="ECO:0000256" key="6">
    <source>
        <dbReference type="SAM" id="MobiDB-lite"/>
    </source>
</evidence>
<feature type="region of interest" description="Disordered" evidence="6">
    <location>
        <begin position="342"/>
        <end position="392"/>
    </location>
</feature>
<feature type="region of interest" description="Disordered" evidence="6">
    <location>
        <begin position="406"/>
        <end position="441"/>
    </location>
</feature>
<feature type="domain" description="PHD-type" evidence="7">
    <location>
        <begin position="40"/>
        <end position="88"/>
    </location>
</feature>
<dbReference type="InterPro" id="IPR000477">
    <property type="entry name" value="RT_dom"/>
</dbReference>
<feature type="coiled-coil region" evidence="5">
    <location>
        <begin position="196"/>
        <end position="243"/>
    </location>
</feature>
<dbReference type="InterPro" id="IPR008042">
    <property type="entry name" value="Retrotrans_Pao"/>
</dbReference>
<evidence type="ECO:0000256" key="1">
    <source>
        <dbReference type="ARBA" id="ARBA00022723"/>
    </source>
</evidence>
<dbReference type="SUPFAM" id="SSF53098">
    <property type="entry name" value="Ribonuclease H-like"/>
    <property type="match status" value="1"/>
</dbReference>
<keyword evidence="1" id="KW-0479">Metal-binding</keyword>
<dbReference type="InterPro" id="IPR012337">
    <property type="entry name" value="RNaseH-like_sf"/>
</dbReference>
<dbReference type="SUPFAM" id="SSF57903">
    <property type="entry name" value="FYVE/PHD zinc finger"/>
    <property type="match status" value="1"/>
</dbReference>
<dbReference type="Pfam" id="PF00078">
    <property type="entry name" value="RVT_1"/>
    <property type="match status" value="1"/>
</dbReference>
<dbReference type="Pfam" id="PF18701">
    <property type="entry name" value="DUF5641"/>
    <property type="match status" value="1"/>
</dbReference>
<dbReference type="Proteomes" id="UP000069940">
    <property type="component" value="Unassembled WGS sequence"/>
</dbReference>
<dbReference type="InterPro" id="IPR043502">
    <property type="entry name" value="DNA/RNA_pol_sf"/>
</dbReference>
<reference evidence="10" key="1">
    <citation type="journal article" date="2015" name="Proc. Natl. Acad. Sci. U.S.A.">
        <title>Genome sequence of the Asian Tiger mosquito, Aedes albopictus, reveals insights into its biology, genetics, and evolution.</title>
        <authorList>
            <person name="Chen X.G."/>
            <person name="Jiang X."/>
            <person name="Gu J."/>
            <person name="Xu M."/>
            <person name="Wu Y."/>
            <person name="Deng Y."/>
            <person name="Zhang C."/>
            <person name="Bonizzoni M."/>
            <person name="Dermauw W."/>
            <person name="Vontas J."/>
            <person name="Armbruster P."/>
            <person name="Huang X."/>
            <person name="Yang Y."/>
            <person name="Zhang H."/>
            <person name="He W."/>
            <person name="Peng H."/>
            <person name="Liu Y."/>
            <person name="Wu K."/>
            <person name="Chen J."/>
            <person name="Lirakis M."/>
            <person name="Topalis P."/>
            <person name="Van Leeuwen T."/>
            <person name="Hall A.B."/>
            <person name="Jiang X."/>
            <person name="Thorpe C."/>
            <person name="Mueller R.L."/>
            <person name="Sun C."/>
            <person name="Waterhouse R.M."/>
            <person name="Yan G."/>
            <person name="Tu Z.J."/>
            <person name="Fang X."/>
            <person name="James A.A."/>
        </authorList>
    </citation>
    <scope>NUCLEOTIDE SEQUENCE [LARGE SCALE GENOMIC DNA]</scope>
    <source>
        <strain evidence="10">Foshan</strain>
    </source>
</reference>
<name>A0ABM1XLP0_AEDAL</name>
<feature type="compositionally biased region" description="Low complexity" evidence="6">
    <location>
        <begin position="406"/>
        <end position="423"/>
    </location>
</feature>
<keyword evidence="10" id="KW-1185">Reference proteome</keyword>
<dbReference type="InterPro" id="IPR019786">
    <property type="entry name" value="Zinc_finger_PHD-type_CS"/>
</dbReference>
<dbReference type="PROSITE" id="PS50994">
    <property type="entry name" value="INTEGRASE"/>
    <property type="match status" value="1"/>
</dbReference>
<dbReference type="PROSITE" id="PS01359">
    <property type="entry name" value="ZF_PHD_1"/>
    <property type="match status" value="1"/>
</dbReference>
<dbReference type="InterPro" id="IPR019787">
    <property type="entry name" value="Znf_PHD-finger"/>
</dbReference>
<reference evidence="9" key="2">
    <citation type="submission" date="2025-05" db="UniProtKB">
        <authorList>
            <consortium name="EnsemblMetazoa"/>
        </authorList>
    </citation>
    <scope>IDENTIFICATION</scope>
    <source>
        <strain evidence="9">Foshan</strain>
    </source>
</reference>
<evidence type="ECO:0000313" key="10">
    <source>
        <dbReference type="Proteomes" id="UP000069940"/>
    </source>
</evidence>
<organism evidence="9 10">
    <name type="scientific">Aedes albopictus</name>
    <name type="common">Asian tiger mosquito</name>
    <name type="synonym">Stegomyia albopicta</name>
    <dbReference type="NCBI Taxonomy" id="7160"/>
    <lineage>
        <taxon>Eukaryota</taxon>
        <taxon>Metazoa</taxon>
        <taxon>Ecdysozoa</taxon>
        <taxon>Arthropoda</taxon>
        <taxon>Hexapoda</taxon>
        <taxon>Insecta</taxon>
        <taxon>Pterygota</taxon>
        <taxon>Neoptera</taxon>
        <taxon>Endopterygota</taxon>
        <taxon>Diptera</taxon>
        <taxon>Nematocera</taxon>
        <taxon>Culicoidea</taxon>
        <taxon>Culicidae</taxon>
        <taxon>Culicinae</taxon>
        <taxon>Aedini</taxon>
        <taxon>Aedes</taxon>
        <taxon>Stegomyia</taxon>
    </lineage>
</organism>
<sequence>MSRRTLRSGKVVGETASENLSANGGVQVVVTADPEESHPGQTCQVCRVLDTVDMVQCDVCSKWHHFRCVGVTQQIEHFPWSCAKCESAKGVQEIGSTAALLQGSGGPLGQSFKSHANRLSVQSDQLQHQQRAQQQHQQSPDVAACQLAFSRAADESNQPKGEDQAPFVSSLQWVVSPSQHRSKASSESSSRSSQALARLKLQMLEEIRDVERREAERQRAIAAEEANKEKAFLEQKYHLLEQAMSENGSSKSDSMTRTQNWIAATNTHRNRQIVAQNDIQTNSNVRAGEMQVWNPPATRISRCRSSLSEPNPPDPFPAPESMLSCPVDPPALNVGMQRLAIGSQNQIPPPMQSRPIPPPSRRVSMAQLPYSGDRGAAAPDHSKNMEADPSRRFSHNMSVPEYQRFAPHSSQSAVHQQHHPQSSTMRENRLYEQEEEESDPYPITRRQLAARQAISKDLPTFSGDPEDWPMFLATFNSTTALCGFTNDENIARLQRSLKGRAYEAVKSRLLHPSNVIGIMSTLKMLFGQPEVIIHSMMAKINSFPALKEDKLEMIVDFAVSVQNFCATVDACGLEEYFYNMTFLHQLVNKLPPSIKLNWAQYRLSLPTVNLSSFSSWLYSLAEAASAVTIPNTIFEFHPARNDSRAAKKTNSFVNAHSEEASSGQHSAAPSSSKEGSCLICKGSCNAITKCDRFLGFSRDSRWATVRDLGLCRRCLRQHKGGCQAKLCGKNGCELKHHELLHNDQRSAPLPSNAFPCVSSKPSSIQRTETTSDTVPNSTEHGCHVHQVTSSHVLFRYIPVVLHGKHQSIETFAFLDDGSELTLLDEELADALQLEGEETPLCLLWTGGAKRREADSKSVQLEVAARHNSSKKYTMHGVRTVAQLLLPSQTLNFEEMSELYPHLKGLPICSYQDVRPRILIGMKDQHLSLVQKSREGAIHEPIAVKTRLGWTVCGEGNRDTGANLDHSVFHICECNSVADASLHQLMKEYFAIDSVGIAHPKNQLLSIEEEQAQSLLETRTVLKGNRYETGLLWRYDNVRLPDSFPMAYRRLQCLKKRMDKDPQLEVALNKKITDFVESGYARKLTDDELSQSFPRKWYLPVFPVTNVNKPGKIRMVWDAAAVAHGVSLNSVLLKGPDQLCELFTILVQFREGQVALTGDVREMFLQVLMRQEDQQCQRFLWYDKDGTLSVYVMQVMTFGACCSPSSAQYVKNLNAERFRADYPEAVEVIHKRHYVDDMLVSVATEEEAIKLAQQVRKVHAEGGFEIRNWISNSKRVTGALEENHAEQKNLDLSPELATEKVLGMWWCTDSDTFTYKVGWNRYGRALLEGQHRPTKRQMLRVLMSVFDPLGLIAQFLMYLKVLLQDVWRSGIGWDDQVDEILFERWQTWLQILPQIEQTSIPRCYSSERYANCGDVQLHTFVDASENGIAAACYLRFNHDNAVECSIVAAKTRVAPLKFLSIPRLELQAALIGARLARTVSDALTVEISRREFWSDSQDVLCWIKSDHRRYSSFVAFRISEILELTEIADWRYVPTDLNVADDGTKWKVLPDLKPGARWFNGPQFLYLPEDQWPRTLKKSNTTNLELRPSVMVHCIAPESIVRVIDFSSWSRLVRVIAFVYRFFNNCRRKHLEECISGPLSSQEMNYAETYLLRQTQLEAYPDEVALLQLSQTEPKLSRTPLPKTSPLHQKSPWLDQNGILRMRGRIASCDYATEDAKHPVILPRDHPTTKLIIAHFHQKFHHQNHETVINEIRQKYSVPKLRTAFANVRKSCQRCKNHRANPRVPIMADLPAARLDAFARPFTHVGIDFFGPYEIVIGRRAEKRWGMLATCLTTRAIHIEVAHSLSTDSCVMALRNLISRRGKPRTIHSDRGTNFVGANRELTEAKYSVDQAELMKEFVDADTSWHFLPPSSPHMGGSWERLIGSVKRNLMAILPTRRLSDEVLRNMLTEVENTVNSRPLTHVPVDDESAPALTPNHFLIGSSNGVKPLCTIDDSGEALRQCWRLSQVQANRFWKRWINDYLPEITRRTKWFTDTKPIQDNDVVVIVDSKLPRNCWPKGRIICTHPGRDGQPRSATVRTSTGIYERPVAKLAVLDVRRVTK</sequence>
<evidence type="ECO:0000256" key="3">
    <source>
        <dbReference type="ARBA" id="ARBA00022833"/>
    </source>
</evidence>
<dbReference type="Gene3D" id="3.30.420.10">
    <property type="entry name" value="Ribonuclease H-like superfamily/Ribonuclease H"/>
    <property type="match status" value="1"/>
</dbReference>
<feature type="compositionally biased region" description="Polar residues" evidence="6">
    <location>
        <begin position="759"/>
        <end position="779"/>
    </location>
</feature>
<dbReference type="Gene3D" id="3.30.40.10">
    <property type="entry name" value="Zinc/RING finger domain, C3HC4 (zinc finger)"/>
    <property type="match status" value="1"/>
</dbReference>
<feature type="compositionally biased region" description="Basic and acidic residues" evidence="6">
    <location>
        <begin position="380"/>
        <end position="391"/>
    </location>
</feature>
<dbReference type="Pfam" id="PF00628">
    <property type="entry name" value="PHD"/>
    <property type="match status" value="1"/>
</dbReference>
<dbReference type="RefSeq" id="XP_062713054.1">
    <property type="nucleotide sequence ID" value="XM_062857070.1"/>
</dbReference>
<dbReference type="InterPro" id="IPR013083">
    <property type="entry name" value="Znf_RING/FYVE/PHD"/>
</dbReference>
<dbReference type="InterPro" id="IPR005312">
    <property type="entry name" value="DUF1759"/>
</dbReference>
<keyword evidence="5" id="KW-0175">Coiled coil</keyword>
<accession>A0ABM1XLP0</accession>
<dbReference type="CDD" id="cd15489">
    <property type="entry name" value="PHD_SF"/>
    <property type="match status" value="1"/>
</dbReference>
<dbReference type="SMART" id="SM00249">
    <property type="entry name" value="PHD"/>
    <property type="match status" value="1"/>
</dbReference>
<dbReference type="InterPro" id="IPR001965">
    <property type="entry name" value="Znf_PHD"/>
</dbReference>
<dbReference type="InterPro" id="IPR001584">
    <property type="entry name" value="Integrase_cat-core"/>
</dbReference>
<dbReference type="Pfam" id="PF05380">
    <property type="entry name" value="Peptidase_A17"/>
    <property type="match status" value="1"/>
</dbReference>
<evidence type="ECO:0000256" key="4">
    <source>
        <dbReference type="PROSITE-ProRule" id="PRU00146"/>
    </source>
</evidence>
<dbReference type="Gene3D" id="3.10.10.10">
    <property type="entry name" value="HIV Type 1 Reverse Transcriptase, subunit A, domain 1"/>
    <property type="match status" value="1"/>
</dbReference>
<dbReference type="RefSeq" id="XP_062713053.1">
    <property type="nucleotide sequence ID" value="XM_062857069.1"/>
</dbReference>
<feature type="domain" description="Integrase catalytic" evidence="8">
    <location>
        <begin position="1796"/>
        <end position="1982"/>
    </location>
</feature>
<keyword evidence="2 4" id="KW-0863">Zinc-finger</keyword>
<evidence type="ECO:0000313" key="9">
    <source>
        <dbReference type="EnsemblMetazoa" id="AALFPA23_000793.P38241"/>
    </source>
</evidence>
<proteinExistence type="predicted"/>
<dbReference type="PANTHER" id="PTHR47331:SF1">
    <property type="entry name" value="GAG-LIKE PROTEIN"/>
    <property type="match status" value="1"/>
</dbReference>